<keyword evidence="3" id="KW-0812">Transmembrane</keyword>
<dbReference type="EMBL" id="LAZR01056033">
    <property type="protein sequence ID" value="KKK75056.1"/>
    <property type="molecule type" value="Genomic_DNA"/>
</dbReference>
<comment type="subcellular location">
    <subcellularLocation>
        <location evidence="1">Cell membrane</location>
        <topology evidence="1">Multi-pass membrane protein</topology>
    </subcellularLocation>
</comment>
<name>A0A0F9AS80_9ZZZZ</name>
<protein>
    <recommendedName>
        <fullName evidence="4">Oligopeptide transport permease C-like N-terminal domain-containing protein</fullName>
    </recommendedName>
</protein>
<accession>A0A0F9AS80</accession>
<dbReference type="PANTHER" id="PTHR43386">
    <property type="entry name" value="OLIGOPEPTIDE TRANSPORT SYSTEM PERMEASE PROTEIN APPC"/>
    <property type="match status" value="1"/>
</dbReference>
<feature type="domain" description="Oligopeptide transport permease C-like N-terminal" evidence="4">
    <location>
        <begin position="33"/>
        <end position="70"/>
    </location>
</feature>
<proteinExistence type="predicted"/>
<sequence>MVPASDEDVKEDSIKTEKSTLHPRFKEFIFSIKRYLKNPLTIIDLFIILLFSVIAILSPVIAPPPFPYDPFKIPHTGWKLEPSPPSAEHPLGTLEQQYDILYGIIWGTRSAFKIGFLVVLTNLAIGVVLGS</sequence>
<evidence type="ECO:0000256" key="3">
    <source>
        <dbReference type="SAM" id="Phobius"/>
    </source>
</evidence>
<dbReference type="AlphaFoldDB" id="A0A0F9AS80"/>
<dbReference type="Pfam" id="PF12911">
    <property type="entry name" value="OppC_N"/>
    <property type="match status" value="1"/>
</dbReference>
<keyword evidence="2" id="KW-0813">Transport</keyword>
<reference evidence="5" key="1">
    <citation type="journal article" date="2015" name="Nature">
        <title>Complex archaea that bridge the gap between prokaryotes and eukaryotes.</title>
        <authorList>
            <person name="Spang A."/>
            <person name="Saw J.H."/>
            <person name="Jorgensen S.L."/>
            <person name="Zaremba-Niedzwiedzka K."/>
            <person name="Martijn J."/>
            <person name="Lind A.E."/>
            <person name="van Eijk R."/>
            <person name="Schleper C."/>
            <person name="Guy L."/>
            <person name="Ettema T.J."/>
        </authorList>
    </citation>
    <scope>NUCLEOTIDE SEQUENCE</scope>
</reference>
<feature type="transmembrane region" description="Helical" evidence="3">
    <location>
        <begin position="42"/>
        <end position="62"/>
    </location>
</feature>
<gene>
    <name evidence="5" type="ORF">LCGC14_2877560</name>
</gene>
<dbReference type="InterPro" id="IPR050366">
    <property type="entry name" value="BP-dependent_transpt_permease"/>
</dbReference>
<feature type="non-terminal residue" evidence="5">
    <location>
        <position position="131"/>
    </location>
</feature>
<keyword evidence="3" id="KW-1133">Transmembrane helix</keyword>
<evidence type="ECO:0000256" key="2">
    <source>
        <dbReference type="ARBA" id="ARBA00022448"/>
    </source>
</evidence>
<evidence type="ECO:0000259" key="4">
    <source>
        <dbReference type="Pfam" id="PF12911"/>
    </source>
</evidence>
<dbReference type="GO" id="GO:0005886">
    <property type="term" value="C:plasma membrane"/>
    <property type="evidence" value="ECO:0007669"/>
    <property type="project" value="UniProtKB-SubCell"/>
</dbReference>
<organism evidence="5">
    <name type="scientific">marine sediment metagenome</name>
    <dbReference type="NCBI Taxonomy" id="412755"/>
    <lineage>
        <taxon>unclassified sequences</taxon>
        <taxon>metagenomes</taxon>
        <taxon>ecological metagenomes</taxon>
    </lineage>
</organism>
<evidence type="ECO:0000256" key="1">
    <source>
        <dbReference type="ARBA" id="ARBA00004651"/>
    </source>
</evidence>
<dbReference type="PANTHER" id="PTHR43386:SF1">
    <property type="entry name" value="D,D-DIPEPTIDE TRANSPORT SYSTEM PERMEASE PROTEIN DDPC-RELATED"/>
    <property type="match status" value="1"/>
</dbReference>
<feature type="transmembrane region" description="Helical" evidence="3">
    <location>
        <begin position="111"/>
        <end position="130"/>
    </location>
</feature>
<evidence type="ECO:0000313" key="5">
    <source>
        <dbReference type="EMBL" id="KKK75056.1"/>
    </source>
</evidence>
<comment type="caution">
    <text evidence="5">The sequence shown here is derived from an EMBL/GenBank/DDBJ whole genome shotgun (WGS) entry which is preliminary data.</text>
</comment>
<keyword evidence="3" id="KW-0472">Membrane</keyword>
<dbReference type="InterPro" id="IPR025966">
    <property type="entry name" value="OppC_N"/>
</dbReference>